<evidence type="ECO:0000256" key="1">
    <source>
        <dbReference type="SAM" id="MobiDB-lite"/>
    </source>
</evidence>
<dbReference type="AlphaFoldDB" id="W7TCG3"/>
<dbReference type="Proteomes" id="UP000019335">
    <property type="component" value="Chromosome 13"/>
</dbReference>
<feature type="compositionally biased region" description="Basic and acidic residues" evidence="1">
    <location>
        <begin position="227"/>
        <end position="239"/>
    </location>
</feature>
<proteinExistence type="predicted"/>
<name>W7TCG3_9STRA</name>
<feature type="region of interest" description="Disordered" evidence="1">
    <location>
        <begin position="223"/>
        <end position="256"/>
    </location>
</feature>
<protein>
    <submittedName>
        <fullName evidence="2">Uncharacterized protein</fullName>
    </submittedName>
</protein>
<dbReference type="EMBL" id="AZIL01001169">
    <property type="protein sequence ID" value="EWM24695.1"/>
    <property type="molecule type" value="Genomic_DNA"/>
</dbReference>
<feature type="compositionally biased region" description="Basic and acidic residues" evidence="1">
    <location>
        <begin position="247"/>
        <end position="256"/>
    </location>
</feature>
<evidence type="ECO:0000313" key="3">
    <source>
        <dbReference type="Proteomes" id="UP000019335"/>
    </source>
</evidence>
<sequence>MQWRARLDQWVRTDISGACMRTWGLDREQECLLALSLKLGRMSTDLKPSPGWTSTGGKGRPGTQVRGFDVCAWQPCRLSHGHFRSCIVVLIKLPCEYLMTQPGALPYQQARRMWRCRRGACLFYHSIVYTLFKDQTENLTRQTYYKLSSTKRRGKSVEPEQVASQEVVRRISLPITTEGVSEFRGEGRAWERGNKCGARATGISNTCDSQDFSACSTLYQRHMPKTAQDDARRKEETRRQGACTAEGEGKGRKGTV</sequence>
<keyword evidence="3" id="KW-1185">Reference proteome</keyword>
<evidence type="ECO:0000313" key="2">
    <source>
        <dbReference type="EMBL" id="EWM24695.1"/>
    </source>
</evidence>
<accession>W7TCG3</accession>
<reference evidence="2 3" key="1">
    <citation type="journal article" date="2014" name="Mol. Plant">
        <title>Chromosome Scale Genome Assembly and Transcriptome Profiling of Nannochloropsis gaditana in Nitrogen Depletion.</title>
        <authorList>
            <person name="Corteggiani Carpinelli E."/>
            <person name="Telatin A."/>
            <person name="Vitulo N."/>
            <person name="Forcato C."/>
            <person name="D'Angelo M."/>
            <person name="Schiavon R."/>
            <person name="Vezzi A."/>
            <person name="Giacometti G.M."/>
            <person name="Morosinotto T."/>
            <person name="Valle G."/>
        </authorList>
    </citation>
    <scope>NUCLEOTIDE SEQUENCE [LARGE SCALE GENOMIC DNA]</scope>
    <source>
        <strain evidence="2 3">B-31</strain>
    </source>
</reference>
<gene>
    <name evidence="2" type="ORF">Naga_100076g19</name>
</gene>
<comment type="caution">
    <text evidence="2">The sequence shown here is derived from an EMBL/GenBank/DDBJ whole genome shotgun (WGS) entry which is preliminary data.</text>
</comment>
<organism evidence="2 3">
    <name type="scientific">Nannochloropsis gaditana</name>
    <dbReference type="NCBI Taxonomy" id="72520"/>
    <lineage>
        <taxon>Eukaryota</taxon>
        <taxon>Sar</taxon>
        <taxon>Stramenopiles</taxon>
        <taxon>Ochrophyta</taxon>
        <taxon>Eustigmatophyceae</taxon>
        <taxon>Eustigmatales</taxon>
        <taxon>Monodopsidaceae</taxon>
        <taxon>Nannochloropsis</taxon>
    </lineage>
</organism>